<feature type="transmembrane region" description="Helical" evidence="1">
    <location>
        <begin position="572"/>
        <end position="592"/>
    </location>
</feature>
<gene>
    <name evidence="2" type="ORF">CAL65_12565</name>
</gene>
<protein>
    <submittedName>
        <fullName evidence="2">ABC transporter permease</fullName>
    </submittedName>
</protein>
<dbReference type="Proteomes" id="UP000256763">
    <property type="component" value="Unassembled WGS sequence"/>
</dbReference>
<feature type="transmembrane region" description="Helical" evidence="1">
    <location>
        <begin position="57"/>
        <end position="78"/>
    </location>
</feature>
<feature type="transmembrane region" description="Helical" evidence="1">
    <location>
        <begin position="370"/>
        <end position="388"/>
    </location>
</feature>
<feature type="transmembrane region" description="Helical" evidence="1">
    <location>
        <begin position="250"/>
        <end position="267"/>
    </location>
</feature>
<evidence type="ECO:0000313" key="2">
    <source>
        <dbReference type="EMBL" id="RFA35750.1"/>
    </source>
</evidence>
<proteinExistence type="predicted"/>
<dbReference type="EMBL" id="NFZW01000011">
    <property type="protein sequence ID" value="RFA35750.1"/>
    <property type="molecule type" value="Genomic_DNA"/>
</dbReference>
<comment type="caution">
    <text evidence="2">The sequence shown here is derived from an EMBL/GenBank/DDBJ whole genome shotgun (WGS) entry which is preliminary data.</text>
</comment>
<feature type="transmembrane region" description="Helical" evidence="1">
    <location>
        <begin position="480"/>
        <end position="497"/>
    </location>
</feature>
<dbReference type="RefSeq" id="WP_116302522.1">
    <property type="nucleotide sequence ID" value="NZ_NFZV01000011.1"/>
</dbReference>
<feature type="transmembrane region" description="Helical" evidence="1">
    <location>
        <begin position="329"/>
        <end position="350"/>
    </location>
</feature>
<feature type="transmembrane region" description="Helical" evidence="1">
    <location>
        <begin position="20"/>
        <end position="37"/>
    </location>
</feature>
<feature type="transmembrane region" description="Helical" evidence="1">
    <location>
        <begin position="534"/>
        <end position="552"/>
    </location>
</feature>
<keyword evidence="1" id="KW-1133">Transmembrane helix</keyword>
<accession>A0A3E0WRZ6</accession>
<dbReference type="OrthoDB" id="7376534at2"/>
<feature type="transmembrane region" description="Helical" evidence="1">
    <location>
        <begin position="451"/>
        <end position="473"/>
    </location>
</feature>
<feature type="transmembrane region" description="Helical" evidence="1">
    <location>
        <begin position="108"/>
        <end position="128"/>
    </location>
</feature>
<evidence type="ECO:0000313" key="3">
    <source>
        <dbReference type="Proteomes" id="UP000256763"/>
    </source>
</evidence>
<name>A0A3E0WRZ6_9GAMM</name>
<keyword evidence="3" id="KW-1185">Reference proteome</keyword>
<organism evidence="2 3">
    <name type="scientific">Alkalilimnicola ehrlichii</name>
    <dbReference type="NCBI Taxonomy" id="351052"/>
    <lineage>
        <taxon>Bacteria</taxon>
        <taxon>Pseudomonadati</taxon>
        <taxon>Pseudomonadota</taxon>
        <taxon>Gammaproteobacteria</taxon>
        <taxon>Chromatiales</taxon>
        <taxon>Ectothiorhodospiraceae</taxon>
        <taxon>Alkalilimnicola</taxon>
    </lineage>
</organism>
<feature type="transmembrane region" description="Helical" evidence="1">
    <location>
        <begin position="180"/>
        <end position="201"/>
    </location>
</feature>
<evidence type="ECO:0000256" key="1">
    <source>
        <dbReference type="SAM" id="Phobius"/>
    </source>
</evidence>
<feature type="transmembrane region" description="Helical" evidence="1">
    <location>
        <begin position="148"/>
        <end position="173"/>
    </location>
</feature>
<keyword evidence="1" id="KW-0812">Transmembrane</keyword>
<keyword evidence="1" id="KW-0472">Membrane</keyword>
<feature type="transmembrane region" description="Helical" evidence="1">
    <location>
        <begin position="409"/>
        <end position="439"/>
    </location>
</feature>
<dbReference type="AlphaFoldDB" id="A0A3E0WRZ6"/>
<sequence length="1118" mass="119963">MSFFWREALAEFRSGLRGGIVPLIYIGLVGYLLIWLTDAEYLRDMGAVDIPRNAPGLVYLMTSGASFFLFFAWAWVFAQAIVRDRSAQLHEVVLAAPIPLRRWLLARYVGALGVALVLGSSQVAGFLLAPGLEWIGALPAGSVGATPWLAFAWSALIFTLPLALGAGALYTVAAIHTRSVAGPFAVAAFLMLCWMVAMIVFKGNHADQAIATLLDPSGFAEAEYQVENWTPREKTTALLELTPALLANRLLWVLLPLALFAVVLARITREKLSLERAPRRRTKPAAGKPQAVPAPTRVALRPIDSRPRWGRAVAAEAAWQIKQTLNRRWFWLSIVLLVVLAVGGAFVHVVQHAYGPLVPRTELVTPLLTTMFYLIIAFVVAALAGVTLRRDHQPGFGEMFDATPAPAGARLVGAVAAVAAVTLVLALIPGLGAIVTAALAAPDSLSVLTPLLHQIAVLAPGLLELAAVSLLLHALIRRPGPAYAASILAAFIMIVNHETGLVPYPPYQIGLPVVVSLSGLAGLAPWLDKLLISNGFKLALVVLLIACAAMVMQRGTDSGWRLFVRRFRIRLFGPAGAIAATASLALVGFGALMQQRFVEYGNYESREQRIADYAQWEQAWLSTQAPFAVAGGSVDLVVRPQQRELRGHWRLEGVRTAGAFLHAGTPTGFRLGEVTVQGQPVAVRHANDHLAIPLPDCPAAGCNVELEWSLNATGWDTEGGHPWLLGNAYWLRAVDVMPRLGLDPDRILRVTADRARHGLSETVSLPAYPATPASGAVAPAGRWQWRVQIDGRHVREGETTGLLDFADAWAATAVASRIEGYRVLHDPQRTRTAQAVAQDLDAMAACVHRRLGAAVEIDTIAQWPRKLGDTTAAGRWLIVREDPHWDVDDHGTGRTVRRAAMATALARRIVQDSADLRQGSGAVLFSEGLPGAIGLLCAGEADGVPALAALMHRSTDRITEALAGSSVPVGALRDAHAGGWAAEYAPQAARDWAARQSPQQLQALLSQIRATGDVEGALAAAVGEPVATLLLGPPQATELRLDSAGLIAGGERWRWEAGGWSLVPESPEPGLYSVRDNQLVVQPAHSWNGTPSLAVDMWPSYEREPRNNVLAPGAGHVR</sequence>
<reference evidence="3" key="1">
    <citation type="submission" date="2017-05" db="EMBL/GenBank/DDBJ databases">
        <authorList>
            <person name="Sharma S."/>
            <person name="Sidhu C."/>
            <person name="Pinnaka A.K."/>
        </authorList>
    </citation>
    <scope>NUCLEOTIDE SEQUENCE [LARGE SCALE GENOMIC DNA]</scope>
    <source>
        <strain evidence="3">AK93</strain>
    </source>
</reference>